<comment type="caution">
    <text evidence="1">The sequence shown here is derived from an EMBL/GenBank/DDBJ whole genome shotgun (WGS) entry which is preliminary data.</text>
</comment>
<dbReference type="EMBL" id="CAJOBE010036454">
    <property type="protein sequence ID" value="CAF4311036.1"/>
    <property type="molecule type" value="Genomic_DNA"/>
</dbReference>
<dbReference type="AlphaFoldDB" id="A0A820IKJ7"/>
<protein>
    <submittedName>
        <fullName evidence="1">Uncharacterized protein</fullName>
    </submittedName>
</protein>
<dbReference type="Proteomes" id="UP000663874">
    <property type="component" value="Unassembled WGS sequence"/>
</dbReference>
<proteinExistence type="predicted"/>
<organism evidence="1 2">
    <name type="scientific">Rotaria sordida</name>
    <dbReference type="NCBI Taxonomy" id="392033"/>
    <lineage>
        <taxon>Eukaryota</taxon>
        <taxon>Metazoa</taxon>
        <taxon>Spiralia</taxon>
        <taxon>Gnathifera</taxon>
        <taxon>Rotifera</taxon>
        <taxon>Eurotatoria</taxon>
        <taxon>Bdelloidea</taxon>
        <taxon>Philodinida</taxon>
        <taxon>Philodinidae</taxon>
        <taxon>Rotaria</taxon>
    </lineage>
</organism>
<name>A0A820IKJ7_9BILA</name>
<evidence type="ECO:0000313" key="1">
    <source>
        <dbReference type="EMBL" id="CAF4311036.1"/>
    </source>
</evidence>
<reference evidence="1" key="1">
    <citation type="submission" date="2021-02" db="EMBL/GenBank/DDBJ databases">
        <authorList>
            <person name="Nowell W R."/>
        </authorList>
    </citation>
    <scope>NUCLEOTIDE SEQUENCE</scope>
</reference>
<evidence type="ECO:0000313" key="2">
    <source>
        <dbReference type="Proteomes" id="UP000663874"/>
    </source>
</evidence>
<sequence>VIIAGSTVLTSREILIKEYQCKYSNMILIKLFSTSDGLKYICELYSDITNVISNLNNVLIFF</sequence>
<accession>A0A820IKJ7</accession>
<feature type="non-terminal residue" evidence="1">
    <location>
        <position position="1"/>
    </location>
</feature>
<gene>
    <name evidence="1" type="ORF">FNK824_LOCUS40995</name>
</gene>